<dbReference type="PANTHER" id="PTHR37715">
    <property type="entry name" value="OS01G0120700 PROTEIN"/>
    <property type="match status" value="1"/>
</dbReference>
<comment type="caution">
    <text evidence="2">The sequence shown here is derived from an EMBL/GenBank/DDBJ whole genome shotgun (WGS) entry which is preliminary data.</text>
</comment>
<organism evidence="2 3">
    <name type="scientific">Actinidia rufa</name>
    <dbReference type="NCBI Taxonomy" id="165716"/>
    <lineage>
        <taxon>Eukaryota</taxon>
        <taxon>Viridiplantae</taxon>
        <taxon>Streptophyta</taxon>
        <taxon>Embryophyta</taxon>
        <taxon>Tracheophyta</taxon>
        <taxon>Spermatophyta</taxon>
        <taxon>Magnoliopsida</taxon>
        <taxon>eudicotyledons</taxon>
        <taxon>Gunneridae</taxon>
        <taxon>Pentapetalae</taxon>
        <taxon>asterids</taxon>
        <taxon>Ericales</taxon>
        <taxon>Actinidiaceae</taxon>
        <taxon>Actinidia</taxon>
    </lineage>
</organism>
<protein>
    <submittedName>
        <fullName evidence="2">Uncharacterized protein</fullName>
    </submittedName>
</protein>
<sequence>MASAILEFEAAAGSTVAEGGEDVDETSGATGGASSSAGSRSMAWGRAKAEEEEEQHQDVHYASEEYAMKWPSQLKFGFFIPMDCKKFIQMVEEKKKIVLEKKEAPLKCEQKLEAAAKAKVDVEAKERKLKAMKHKKRCDGV</sequence>
<gene>
    <name evidence="2" type="ORF">Acr_29g0007040</name>
</gene>
<keyword evidence="3" id="KW-1185">Reference proteome</keyword>
<proteinExistence type="predicted"/>
<dbReference type="AlphaFoldDB" id="A0A7J0HES8"/>
<dbReference type="Proteomes" id="UP000585474">
    <property type="component" value="Unassembled WGS sequence"/>
</dbReference>
<feature type="region of interest" description="Disordered" evidence="1">
    <location>
        <begin position="12"/>
        <end position="57"/>
    </location>
</feature>
<dbReference type="PANTHER" id="PTHR37715:SF1">
    <property type="entry name" value="OS01G0120700 PROTEIN"/>
    <property type="match status" value="1"/>
</dbReference>
<feature type="compositionally biased region" description="Low complexity" evidence="1">
    <location>
        <begin position="26"/>
        <end position="46"/>
    </location>
</feature>
<accession>A0A7J0HES8</accession>
<evidence type="ECO:0000256" key="1">
    <source>
        <dbReference type="SAM" id="MobiDB-lite"/>
    </source>
</evidence>
<dbReference type="EMBL" id="BJWL01000029">
    <property type="protein sequence ID" value="GFZ21542.1"/>
    <property type="molecule type" value="Genomic_DNA"/>
</dbReference>
<name>A0A7J0HES8_9ERIC</name>
<evidence type="ECO:0000313" key="2">
    <source>
        <dbReference type="EMBL" id="GFZ21542.1"/>
    </source>
</evidence>
<reference evidence="2 3" key="1">
    <citation type="submission" date="2019-07" db="EMBL/GenBank/DDBJ databases">
        <title>De Novo Assembly of kiwifruit Actinidia rufa.</title>
        <authorList>
            <person name="Sugita-Konishi S."/>
            <person name="Sato K."/>
            <person name="Mori E."/>
            <person name="Abe Y."/>
            <person name="Kisaki G."/>
            <person name="Hamano K."/>
            <person name="Suezawa K."/>
            <person name="Otani M."/>
            <person name="Fukuda T."/>
            <person name="Manabe T."/>
            <person name="Gomi K."/>
            <person name="Tabuchi M."/>
            <person name="Akimitsu K."/>
            <person name="Kataoka I."/>
        </authorList>
    </citation>
    <scope>NUCLEOTIDE SEQUENCE [LARGE SCALE GENOMIC DNA]</scope>
    <source>
        <strain evidence="3">cv. Fuchu</strain>
    </source>
</reference>
<evidence type="ECO:0000313" key="3">
    <source>
        <dbReference type="Proteomes" id="UP000585474"/>
    </source>
</evidence>